<reference evidence="2" key="1">
    <citation type="journal article" date="2023" name="Plant J.">
        <title>The genome of the king protea, Protea cynaroides.</title>
        <authorList>
            <person name="Chang J."/>
            <person name="Duong T.A."/>
            <person name="Schoeman C."/>
            <person name="Ma X."/>
            <person name="Roodt D."/>
            <person name="Barker N."/>
            <person name="Li Z."/>
            <person name="Van de Peer Y."/>
            <person name="Mizrachi E."/>
        </authorList>
    </citation>
    <scope>NUCLEOTIDE SEQUENCE</scope>
    <source>
        <tissue evidence="2">Young leaves</tissue>
    </source>
</reference>
<comment type="caution">
    <text evidence="2">The sequence shown here is derived from an EMBL/GenBank/DDBJ whole genome shotgun (WGS) entry which is preliminary data.</text>
</comment>
<feature type="region of interest" description="Disordered" evidence="1">
    <location>
        <begin position="47"/>
        <end position="112"/>
    </location>
</feature>
<evidence type="ECO:0000313" key="3">
    <source>
        <dbReference type="Proteomes" id="UP001141806"/>
    </source>
</evidence>
<gene>
    <name evidence="2" type="ORF">NE237_008403</name>
</gene>
<organism evidence="2 3">
    <name type="scientific">Protea cynaroides</name>
    <dbReference type="NCBI Taxonomy" id="273540"/>
    <lineage>
        <taxon>Eukaryota</taxon>
        <taxon>Viridiplantae</taxon>
        <taxon>Streptophyta</taxon>
        <taxon>Embryophyta</taxon>
        <taxon>Tracheophyta</taxon>
        <taxon>Spermatophyta</taxon>
        <taxon>Magnoliopsida</taxon>
        <taxon>Proteales</taxon>
        <taxon>Proteaceae</taxon>
        <taxon>Protea</taxon>
    </lineage>
</organism>
<keyword evidence="3" id="KW-1185">Reference proteome</keyword>
<protein>
    <submittedName>
        <fullName evidence="2">Uncharacterized protein</fullName>
    </submittedName>
</protein>
<dbReference type="Proteomes" id="UP001141806">
    <property type="component" value="Unassembled WGS sequence"/>
</dbReference>
<accession>A0A9Q0QZB7</accession>
<sequence>MHYASRNMPTDFLYHPNLVQRFKLLKSVCPSGGLPWLRLWKPSPPIPSCNASDRPRDPGSGSVATSVLRASPSEEEDPQVLDALEESENPPLATQDKSKNSGRGTSSSSLFPLNPALWMDYHPYL</sequence>
<evidence type="ECO:0000256" key="1">
    <source>
        <dbReference type="SAM" id="MobiDB-lite"/>
    </source>
</evidence>
<proteinExistence type="predicted"/>
<name>A0A9Q0QZB7_9MAGN</name>
<evidence type="ECO:0000313" key="2">
    <source>
        <dbReference type="EMBL" id="KAJ4977623.1"/>
    </source>
</evidence>
<dbReference type="AlphaFoldDB" id="A0A9Q0QZB7"/>
<dbReference type="EMBL" id="JAMYWD010000002">
    <property type="protein sequence ID" value="KAJ4977623.1"/>
    <property type="molecule type" value="Genomic_DNA"/>
</dbReference>
<feature type="compositionally biased region" description="Acidic residues" evidence="1">
    <location>
        <begin position="73"/>
        <end position="88"/>
    </location>
</feature>